<feature type="compositionally biased region" description="Polar residues" evidence="2">
    <location>
        <begin position="1124"/>
        <end position="1135"/>
    </location>
</feature>
<dbReference type="CDD" id="cd17718">
    <property type="entry name" value="BRCT_TopBP1_rpt3"/>
    <property type="match status" value="1"/>
</dbReference>
<feature type="region of interest" description="Disordered" evidence="2">
    <location>
        <begin position="1097"/>
        <end position="1144"/>
    </location>
</feature>
<dbReference type="PANTHER" id="PTHR13561">
    <property type="entry name" value="DNA REPLICATION REGULATOR DPB11-RELATED"/>
    <property type="match status" value="1"/>
</dbReference>
<feature type="region of interest" description="Disordered" evidence="2">
    <location>
        <begin position="289"/>
        <end position="308"/>
    </location>
</feature>
<feature type="region of interest" description="Disordered" evidence="2">
    <location>
        <begin position="688"/>
        <end position="734"/>
    </location>
</feature>
<dbReference type="GO" id="GO:0006270">
    <property type="term" value="P:DNA replication initiation"/>
    <property type="evidence" value="ECO:0007669"/>
    <property type="project" value="TreeGrafter"/>
</dbReference>
<dbReference type="FunFam" id="3.40.50.10190:FF:000057">
    <property type="entry name" value="Transcription coactivator"/>
    <property type="match status" value="1"/>
</dbReference>
<feature type="domain" description="BRCT" evidence="3">
    <location>
        <begin position="955"/>
        <end position="1054"/>
    </location>
</feature>
<dbReference type="Pfam" id="PF08729">
    <property type="entry name" value="HUN"/>
    <property type="match status" value="1"/>
</dbReference>
<dbReference type="Pfam" id="PF00533">
    <property type="entry name" value="BRCT"/>
    <property type="match status" value="2"/>
</dbReference>
<dbReference type="FunFam" id="3.40.50.10190:FF:000010">
    <property type="entry name" value="DNA topoisomerase II binding protein 1"/>
    <property type="match status" value="1"/>
</dbReference>
<dbReference type="Gene3D" id="3.40.50.10190">
    <property type="entry name" value="BRCT domain"/>
    <property type="match status" value="6"/>
</dbReference>
<evidence type="ECO:0000313" key="4">
    <source>
        <dbReference type="EMBL" id="CAE5964438.1"/>
    </source>
</evidence>
<dbReference type="InterPro" id="IPR036420">
    <property type="entry name" value="BRCT_dom_sf"/>
</dbReference>
<reference evidence="4" key="1">
    <citation type="submission" date="2021-01" db="EMBL/GenBank/DDBJ databases">
        <authorList>
            <person name="Bezrukov I."/>
        </authorList>
    </citation>
    <scope>NUCLEOTIDE SEQUENCE</scope>
</reference>
<feature type="compositionally biased region" description="Polar residues" evidence="2">
    <location>
        <begin position="227"/>
        <end position="245"/>
    </location>
</feature>
<dbReference type="FunFam" id="3.40.50.10190:FF:000070">
    <property type="entry name" value="Transcription coactivator"/>
    <property type="match status" value="1"/>
</dbReference>
<feature type="domain" description="BRCT" evidence="3">
    <location>
        <begin position="1467"/>
        <end position="1532"/>
    </location>
</feature>
<sequence length="1759" mass="193289">MEDEPKLPTDDGPTFGESCKISSAILTAGDRKLLKVELLQEETTHVSWKKLMDEACKENGLFASPPERPPNANPNLDFRLAPGAQTENEMVNQPHPNRLNSVIAKIERLYMGKDGSDGEELDGAPDDDDYDTEDSFIDDAELDEYFEVDNSPIKHDGFFVNRGKLERIEPSATSNQQQPKKRRRKESAKPCGDVVDVSRKQAKMAKTAGGKDQSAAPGPSSKKISNDSKTVQDSFSPLKAQNGNDSLVLENVKHTDKANHQPMNATSPKSKAAGSSFPLHLKCSNKSVHEQSNSLPGISRPNDSGKSAVVRQQVNNGMPDLDIATESKKSVQISHIPMVFTLDCSLPFSIQKKGGSNGRPKSSTLEKAIRELEKVVAESRPPAVTENQDADISSQAVKRGLPGDVKLNLAKVARIAHASQGDISGELINRLMSIVGHLIQIRSLKRNLKIMIDSSVTANREKDTSAPRPRLGSRRSEAKGSAPLIGEARRSPRGSRSGTPGLKARLNSLCASGRKSCASNGQGSEAPAPRLKAQTEHPSALPRLALFKTQECTKLRETSQEAGTSDDFQDVGSLGKPPVKKFVMDVALEEKLCDLYDVFVEGMDEHSGPQIRKLYSDLAELWPNRLVDNHEIRRAICREKERRRALKGNFGKEMDQTKITTYPDKASGVGVKASVVLSATTTSLVDCQAASDSSCERSKKKNEKVKGTSSLSNPAAERNTVRRKTEPALEETQLPAEKPLVLALKRQTHPQSKAHKQAQPELDESRAMLQGFPAAMKTTQLFKGANVFMSRNLVPPEVFDTLLDAFKLNGAEIFLCCDPSRSGPSDFHVIASPDHEKFEDLKAKGCNLIGPQCALSCAKEGRPLPQGGFTCCLAMDGLKVLASGFLIDEKAKIKELVTSMGGALLSKASSDVNFVIVKNVLAAKYKWALNKKPIVTLNWLHRCWNEHRVVPQEPYKIPPFSGLTICVTRIPADERKGMEKVISEYGGNYSAELTKSCTHLIADISFEAKFKNLLILGDKYKVARKWGHIQIVTRKWFQQSIDRKVCLNEELYPVLSSIPLTRGVQDLGVHNGQEKFPSVATASAADSYVSCAQSRDSDIEASGSQNVFSTSMNPSTDVKEPSGGPTTRPQEQNIDGCTARDSESEDNDLYLSDCRIFLLGFEASEMRKLAKLVRRGGGSRYMLLNERMTHIVVGTPSESEKREARSVAASGVIQVVIPSWLEDCDREKKEIPVHKIYTANHLILPRDSACLTKGSFVGMSSMEQSKHTSGQTMAYDSSSRSINVSNGTATLLGKNKEAMQEFGRKDEIHTGRKIVSPKQKETLISLVTSKSEEQQSTQCEFSGQNEQERKSSVFKGETFCFSHSFPEDRRPDIVEWVNQGGGEVVNDPLINNARFTIECHGGFRSAGTTQTIYVSSHWVRYCLEVGCLLAVSSHILYSPLPCQTPLPGFESLCICSSQHKEKDIPLLKNLCVVLGAKYVKKLTRKVTHLLCISADGHKYETASKWGIVSVTPDWLCECVRQNQVVCPDNFHPKESTTQEAGSGFASHFHTQFVPMASRDNVSLLVSHSEDREKNQSFAGKSGCGKGEFNNRLGEIGKEQAFPSKKAKLLRDGQESDVYPVRELPSNCDRPSHSGEGIVSGYDVGSGREVPDVADTIEDLLEQTSKIQDQKSPGMISEKTHFSTSEQYNTGNHCVTGLSRHWINRVQKNDDMGSPPGDVTTGTYGNFSETQTESQVVGYEEDLSGRQMLIDRVRTRSSLT</sequence>
<feature type="compositionally biased region" description="Polar residues" evidence="2">
    <location>
        <begin position="1102"/>
        <end position="1116"/>
    </location>
</feature>
<feature type="region of interest" description="Disordered" evidence="2">
    <location>
        <begin position="1620"/>
        <end position="1646"/>
    </location>
</feature>
<gene>
    <name evidence="4" type="ORF">AARE701A_LOCUS5659</name>
</gene>
<dbReference type="FunFam" id="3.40.50.10190:FF:000052">
    <property type="entry name" value="Transcription coactivator"/>
    <property type="match status" value="1"/>
</dbReference>
<protein>
    <recommendedName>
        <fullName evidence="3">BRCT domain-containing protein</fullName>
    </recommendedName>
</protein>
<feature type="region of interest" description="Disordered" evidence="2">
    <location>
        <begin position="111"/>
        <end position="138"/>
    </location>
</feature>
<dbReference type="PROSITE" id="PS50172">
    <property type="entry name" value="BRCT"/>
    <property type="match status" value="5"/>
</dbReference>
<keyword evidence="5" id="KW-1185">Reference proteome</keyword>
<dbReference type="Proteomes" id="UP000682877">
    <property type="component" value="Chromosome 2"/>
</dbReference>
<feature type="region of interest" description="Disordered" evidence="2">
    <location>
        <begin position="457"/>
        <end position="504"/>
    </location>
</feature>
<dbReference type="CDD" id="cd00027">
    <property type="entry name" value="BRCT"/>
    <property type="match status" value="1"/>
</dbReference>
<name>A0A8S1ZZB9_ARAAE</name>
<evidence type="ECO:0000256" key="1">
    <source>
        <dbReference type="ARBA" id="ARBA00022737"/>
    </source>
</evidence>
<feature type="domain" description="BRCT" evidence="3">
    <location>
        <begin position="1146"/>
        <end position="1238"/>
    </location>
</feature>
<feature type="region of interest" description="Disordered" evidence="2">
    <location>
        <begin position="165"/>
        <end position="245"/>
    </location>
</feature>
<dbReference type="GO" id="GO:0007095">
    <property type="term" value="P:mitotic G2 DNA damage checkpoint signaling"/>
    <property type="evidence" value="ECO:0007669"/>
    <property type="project" value="TreeGrafter"/>
</dbReference>
<proteinExistence type="predicted"/>
<feature type="region of interest" description="Disordered" evidence="2">
    <location>
        <begin position="516"/>
        <end position="535"/>
    </location>
</feature>
<evidence type="ECO:0000313" key="5">
    <source>
        <dbReference type="Proteomes" id="UP000682877"/>
    </source>
</evidence>
<dbReference type="GO" id="GO:0033314">
    <property type="term" value="P:mitotic DNA replication checkpoint signaling"/>
    <property type="evidence" value="ECO:0007669"/>
    <property type="project" value="TreeGrafter"/>
</dbReference>
<keyword evidence="1" id="KW-0677">Repeat</keyword>
<dbReference type="SUPFAM" id="SSF52113">
    <property type="entry name" value="BRCT domain"/>
    <property type="match status" value="5"/>
</dbReference>
<feature type="domain" description="BRCT" evidence="3">
    <location>
        <begin position="875"/>
        <end position="957"/>
    </location>
</feature>
<dbReference type="CDD" id="cd17731">
    <property type="entry name" value="BRCT_TopBP1_rpt2_like"/>
    <property type="match status" value="1"/>
</dbReference>
<evidence type="ECO:0000256" key="2">
    <source>
        <dbReference type="SAM" id="MobiDB-lite"/>
    </source>
</evidence>
<accession>A0A8S1ZZB9</accession>
<organism evidence="4 5">
    <name type="scientific">Arabidopsis arenosa</name>
    <name type="common">Sand rock-cress</name>
    <name type="synonym">Cardaminopsis arenosa</name>
    <dbReference type="NCBI Taxonomy" id="38785"/>
    <lineage>
        <taxon>Eukaryota</taxon>
        <taxon>Viridiplantae</taxon>
        <taxon>Streptophyta</taxon>
        <taxon>Embryophyta</taxon>
        <taxon>Tracheophyta</taxon>
        <taxon>Spermatophyta</taxon>
        <taxon>Magnoliopsida</taxon>
        <taxon>eudicotyledons</taxon>
        <taxon>Gunneridae</taxon>
        <taxon>Pentapetalae</taxon>
        <taxon>rosids</taxon>
        <taxon>malvids</taxon>
        <taxon>Brassicales</taxon>
        <taxon>Brassicaceae</taxon>
        <taxon>Camelineae</taxon>
        <taxon>Arabidopsis</taxon>
    </lineage>
</organism>
<evidence type="ECO:0000259" key="3">
    <source>
        <dbReference type="PROSITE" id="PS50172"/>
    </source>
</evidence>
<feature type="compositionally biased region" description="Acidic residues" evidence="2">
    <location>
        <begin position="117"/>
        <end position="138"/>
    </location>
</feature>
<dbReference type="EMBL" id="LR999452">
    <property type="protein sequence ID" value="CAE5964438.1"/>
    <property type="molecule type" value="Genomic_DNA"/>
</dbReference>
<dbReference type="FunFam" id="3.40.50.10190:FF:000061">
    <property type="entry name" value="Transcription coactivator"/>
    <property type="match status" value="1"/>
</dbReference>
<dbReference type="InterPro" id="IPR059215">
    <property type="entry name" value="BRCT2_TopBP1-like"/>
</dbReference>
<dbReference type="PANTHER" id="PTHR13561:SF20">
    <property type="entry name" value="DNA TOPOISOMERASE 2-BINDING PROTEIN 1"/>
    <property type="match status" value="1"/>
</dbReference>
<feature type="domain" description="BRCT" evidence="3">
    <location>
        <begin position="1349"/>
        <end position="1436"/>
    </location>
</feature>
<dbReference type="SMART" id="SM00292">
    <property type="entry name" value="BRCT"/>
    <property type="match status" value="5"/>
</dbReference>
<dbReference type="InterPro" id="IPR014840">
    <property type="entry name" value="HRD"/>
</dbReference>
<dbReference type="InterPro" id="IPR001357">
    <property type="entry name" value="BRCT_dom"/>
</dbReference>
<dbReference type="Pfam" id="PF12738">
    <property type="entry name" value="PTCB-BRCT"/>
    <property type="match status" value="2"/>
</dbReference>